<feature type="non-terminal residue" evidence="2">
    <location>
        <position position="1"/>
    </location>
</feature>
<dbReference type="EMBL" id="GALX01000283">
    <property type="protein sequence ID" value="JAB68183.1"/>
    <property type="molecule type" value="Transcribed_RNA"/>
</dbReference>
<organism evidence="2">
    <name type="scientific">Anoplophora glabripennis</name>
    <name type="common">Asian longhorn beetle</name>
    <name type="synonym">Anoplophora nobilis</name>
    <dbReference type="NCBI Taxonomy" id="217634"/>
    <lineage>
        <taxon>Eukaryota</taxon>
        <taxon>Metazoa</taxon>
        <taxon>Ecdysozoa</taxon>
        <taxon>Arthropoda</taxon>
        <taxon>Hexapoda</taxon>
        <taxon>Insecta</taxon>
        <taxon>Pterygota</taxon>
        <taxon>Neoptera</taxon>
        <taxon>Endopterygota</taxon>
        <taxon>Coleoptera</taxon>
        <taxon>Polyphaga</taxon>
        <taxon>Cucujiformia</taxon>
        <taxon>Chrysomeloidea</taxon>
        <taxon>Cerambycidae</taxon>
        <taxon>Lamiinae</taxon>
        <taxon>Lamiini</taxon>
        <taxon>Anoplophora</taxon>
    </lineage>
</organism>
<feature type="region of interest" description="Disordered" evidence="1">
    <location>
        <begin position="75"/>
        <end position="122"/>
    </location>
</feature>
<accession>V5H5X0</accession>
<protein>
    <submittedName>
        <fullName evidence="2">Uncharacterized protein</fullName>
    </submittedName>
</protein>
<evidence type="ECO:0000256" key="1">
    <source>
        <dbReference type="SAM" id="MobiDB-lite"/>
    </source>
</evidence>
<proteinExistence type="predicted"/>
<dbReference type="AlphaFoldDB" id="V5H5X0"/>
<sequence>KRKRPRKYLAGDLVLIQKDESVPETSKKLTPPFCGPMVVKSVLPNDRYKVVDMEGSWRSDRAKYENVVAVDRMKPWVQPGGLSDATADESDGDGDVVLSDPSAESNESDECLEARHIQDGRL</sequence>
<reference evidence="2" key="1">
    <citation type="submission" date="2013-07" db="EMBL/GenBank/DDBJ databases">
        <title>Midgut Transcriptome Profiling of Anoplphora glabripennis, a Lignocellulose Degrading, Wood-Boring Cerambycid.</title>
        <authorList>
            <person name="Scully E.D."/>
            <person name="Hoover K."/>
            <person name="Carlson J.E."/>
            <person name="Tien M."/>
            <person name="Geib S.M."/>
        </authorList>
    </citation>
    <scope>NUCLEOTIDE SEQUENCE</scope>
</reference>
<feature type="compositionally biased region" description="Basic and acidic residues" evidence="1">
    <location>
        <begin position="112"/>
        <end position="122"/>
    </location>
</feature>
<evidence type="ECO:0000313" key="2">
    <source>
        <dbReference type="EMBL" id="JAB68183.1"/>
    </source>
</evidence>
<name>V5H5X0_ANOGL</name>